<dbReference type="Pfam" id="PF00004">
    <property type="entry name" value="AAA"/>
    <property type="match status" value="1"/>
</dbReference>
<dbReference type="GO" id="GO:0005524">
    <property type="term" value="F:ATP binding"/>
    <property type="evidence" value="ECO:0007669"/>
    <property type="project" value="UniProtKB-KW"/>
</dbReference>
<organism evidence="9 10">
    <name type="scientific">Catenaria anguillulae PL171</name>
    <dbReference type="NCBI Taxonomy" id="765915"/>
    <lineage>
        <taxon>Eukaryota</taxon>
        <taxon>Fungi</taxon>
        <taxon>Fungi incertae sedis</taxon>
        <taxon>Blastocladiomycota</taxon>
        <taxon>Blastocladiomycetes</taxon>
        <taxon>Blastocladiales</taxon>
        <taxon>Catenariaceae</taxon>
        <taxon>Catenaria</taxon>
    </lineage>
</organism>
<dbReference type="InterPro" id="IPR027417">
    <property type="entry name" value="P-loop_NTPase"/>
</dbReference>
<evidence type="ECO:0000313" key="9">
    <source>
        <dbReference type="EMBL" id="ORZ33954.1"/>
    </source>
</evidence>
<keyword evidence="2 6" id="KW-0547">Nucleotide-binding</keyword>
<evidence type="ECO:0000256" key="3">
    <source>
        <dbReference type="ARBA" id="ARBA00022840"/>
    </source>
</evidence>
<evidence type="ECO:0000256" key="4">
    <source>
        <dbReference type="ARBA" id="ARBA00023054"/>
    </source>
</evidence>
<evidence type="ECO:0000256" key="1">
    <source>
        <dbReference type="ARBA" id="ARBA00004173"/>
    </source>
</evidence>
<proteinExistence type="inferred from homology"/>
<feature type="domain" description="AAA+ ATPase" evidence="8">
    <location>
        <begin position="78"/>
        <end position="212"/>
    </location>
</feature>
<dbReference type="InterPro" id="IPR003959">
    <property type="entry name" value="ATPase_AAA_core"/>
</dbReference>
<name>A0A1Y2HIY7_9FUNG</name>
<gene>
    <name evidence="9" type="ORF">BCR44DRAFT_118172</name>
</gene>
<dbReference type="InterPro" id="IPR003593">
    <property type="entry name" value="AAA+_ATPase"/>
</dbReference>
<dbReference type="InterPro" id="IPR003960">
    <property type="entry name" value="ATPase_AAA_CS"/>
</dbReference>
<dbReference type="Proteomes" id="UP000193411">
    <property type="component" value="Unassembled WGS sequence"/>
</dbReference>
<dbReference type="SUPFAM" id="SSF52540">
    <property type="entry name" value="P-loop containing nucleoside triphosphate hydrolases"/>
    <property type="match status" value="1"/>
</dbReference>
<dbReference type="PANTHER" id="PTHR45644:SF56">
    <property type="entry name" value="AAA ATPASE, PUTATIVE (AFU_ORTHOLOGUE AFUA_2G12920)-RELATED"/>
    <property type="match status" value="1"/>
</dbReference>
<evidence type="ECO:0000256" key="2">
    <source>
        <dbReference type="ARBA" id="ARBA00022741"/>
    </source>
</evidence>
<comment type="caution">
    <text evidence="9">The sequence shown here is derived from an EMBL/GenBank/DDBJ whole genome shotgun (WGS) entry which is preliminary data.</text>
</comment>
<dbReference type="AlphaFoldDB" id="A0A1Y2HIY7"/>
<dbReference type="PANTHER" id="PTHR45644">
    <property type="entry name" value="AAA ATPASE, PUTATIVE (AFU_ORTHOLOGUE AFUA_2G12920)-RELATED-RELATED"/>
    <property type="match status" value="1"/>
</dbReference>
<feature type="region of interest" description="Disordered" evidence="7">
    <location>
        <begin position="1"/>
        <end position="20"/>
    </location>
</feature>
<dbReference type="STRING" id="765915.A0A1Y2HIY7"/>
<keyword evidence="3 6" id="KW-0067">ATP-binding</keyword>
<feature type="non-terminal residue" evidence="9">
    <location>
        <position position="333"/>
    </location>
</feature>
<keyword evidence="10" id="KW-1185">Reference proteome</keyword>
<comment type="subcellular location">
    <subcellularLocation>
        <location evidence="1">Mitochondrion</location>
    </subcellularLocation>
</comment>
<dbReference type="Gene3D" id="1.10.8.60">
    <property type="match status" value="1"/>
</dbReference>
<keyword evidence="4" id="KW-0175">Coiled coil</keyword>
<evidence type="ECO:0000256" key="7">
    <source>
        <dbReference type="SAM" id="MobiDB-lite"/>
    </source>
</evidence>
<dbReference type="Gene3D" id="3.40.50.300">
    <property type="entry name" value="P-loop containing nucleotide triphosphate hydrolases"/>
    <property type="match status" value="1"/>
</dbReference>
<keyword evidence="9" id="KW-0378">Hydrolase</keyword>
<dbReference type="OrthoDB" id="39734at2759"/>
<dbReference type="SMART" id="SM00382">
    <property type="entry name" value="AAA"/>
    <property type="match status" value="1"/>
</dbReference>
<dbReference type="GO" id="GO:0005741">
    <property type="term" value="C:mitochondrial outer membrane"/>
    <property type="evidence" value="ECO:0007669"/>
    <property type="project" value="TreeGrafter"/>
</dbReference>
<dbReference type="GO" id="GO:0016887">
    <property type="term" value="F:ATP hydrolysis activity"/>
    <property type="evidence" value="ECO:0007669"/>
    <property type="project" value="InterPro"/>
</dbReference>
<reference evidence="9 10" key="1">
    <citation type="submission" date="2016-07" db="EMBL/GenBank/DDBJ databases">
        <title>Pervasive Adenine N6-methylation of Active Genes in Fungi.</title>
        <authorList>
            <consortium name="DOE Joint Genome Institute"/>
            <person name="Mondo S.J."/>
            <person name="Dannebaum R.O."/>
            <person name="Kuo R.C."/>
            <person name="Labutti K."/>
            <person name="Haridas S."/>
            <person name="Kuo A."/>
            <person name="Salamov A."/>
            <person name="Ahrendt S.R."/>
            <person name="Lipzen A."/>
            <person name="Sullivan W."/>
            <person name="Andreopoulos W.B."/>
            <person name="Clum A."/>
            <person name="Lindquist E."/>
            <person name="Daum C."/>
            <person name="Ramamoorthy G.K."/>
            <person name="Gryganskyi A."/>
            <person name="Culley D."/>
            <person name="Magnuson J.K."/>
            <person name="James T.Y."/>
            <person name="O'Malley M.A."/>
            <person name="Stajich J.E."/>
            <person name="Spatafora J.W."/>
            <person name="Visel A."/>
            <person name="Grigoriev I.V."/>
        </authorList>
    </citation>
    <scope>NUCLEOTIDE SEQUENCE [LARGE SCALE GENOMIC DNA]</scope>
    <source>
        <strain evidence="9 10">PL171</strain>
    </source>
</reference>
<evidence type="ECO:0000259" key="8">
    <source>
        <dbReference type="SMART" id="SM00382"/>
    </source>
</evidence>
<evidence type="ECO:0000256" key="5">
    <source>
        <dbReference type="ARBA" id="ARBA00023128"/>
    </source>
</evidence>
<dbReference type="InterPro" id="IPR051701">
    <property type="entry name" value="Mito_OM_Translocase_MSP1"/>
</dbReference>
<accession>A0A1Y2HIY7</accession>
<dbReference type="PROSITE" id="PS00674">
    <property type="entry name" value="AAA"/>
    <property type="match status" value="1"/>
</dbReference>
<feature type="compositionally biased region" description="Acidic residues" evidence="7">
    <location>
        <begin position="1"/>
        <end position="10"/>
    </location>
</feature>
<protein>
    <submittedName>
        <fullName evidence="9">p-loop containing nucleoside triphosphate hydrolase protein</fullName>
    </submittedName>
</protein>
<evidence type="ECO:0000256" key="6">
    <source>
        <dbReference type="RuleBase" id="RU003651"/>
    </source>
</evidence>
<keyword evidence="5" id="KW-0496">Mitochondrion</keyword>
<dbReference type="EMBL" id="MCFL01000032">
    <property type="protein sequence ID" value="ORZ33954.1"/>
    <property type="molecule type" value="Genomic_DNA"/>
</dbReference>
<sequence>MSGSAADEEDAPHGFPPHLPPFLQVENNALPFVRPESISVTLDDVVGQAQAKQALDALITLPMQHPEQFSSGVLSLTSAAGVLLYGPPGTGKTMLAKAVAKSAGATFIAMNPSDIQDKFVGESEKTIKRLFETARRKAPCVIFLDEVDALFSKRDFDRQGYRRDILNEFCMQWDGIKGSKNVIVLGATNRPFDLDEAVLRRFSRRVLVDLPSATEKRHLLVSLLKDETLESPDLIDSLLPQLVHHSASDIKNVAIAAAMAAVRERPVGPRVLGRRHFDAALKDVRPSVSNAMDAIVKLREFASTMEGDGSGLKRVGFILPTLGRGWWVMRGAH</sequence>
<comment type="similarity">
    <text evidence="6">Belongs to the AAA ATPase family.</text>
</comment>
<dbReference type="FunFam" id="3.40.50.300:FF:001025">
    <property type="entry name" value="ATPase family, AAA domain-containing 2B"/>
    <property type="match status" value="1"/>
</dbReference>
<evidence type="ECO:0000313" key="10">
    <source>
        <dbReference type="Proteomes" id="UP000193411"/>
    </source>
</evidence>